<comment type="caution">
    <text evidence="8">The sequence shown here is derived from an EMBL/GenBank/DDBJ whole genome shotgun (WGS) entry which is preliminary data.</text>
</comment>
<sequence length="229" mass="25341">MTKTEQKKAVQFTRMCKFWRTNECKMGADCTFAHSTSELRPSPKPCFDFVKNGFCARGQACRFVHELGKSKTKLAQMQSLQMFQPWSDSSQLLATYGMPLQSPMSIEEPSQYVPHYAPPLKSSPWATRESQALVSPPVQAPPGLHQIPVPTSLIGGSEKRTDDKDDGASCSSRLSEASLGMEPFPISVTKVPDDMTTATRSMTSTMCLSATPSHFSQFDAQENFVWLSV</sequence>
<reference evidence="8" key="1">
    <citation type="submission" date="2021-02" db="EMBL/GenBank/DDBJ databases">
        <authorList>
            <person name="Dougan E. K."/>
            <person name="Rhodes N."/>
            <person name="Thang M."/>
            <person name="Chan C."/>
        </authorList>
    </citation>
    <scope>NUCLEOTIDE SEQUENCE</scope>
</reference>
<evidence type="ECO:0000256" key="2">
    <source>
        <dbReference type="ARBA" id="ARBA00022737"/>
    </source>
</evidence>
<gene>
    <name evidence="8" type="ORF">SNEC2469_LOCUS27668</name>
</gene>
<evidence type="ECO:0000259" key="7">
    <source>
        <dbReference type="PROSITE" id="PS50103"/>
    </source>
</evidence>
<keyword evidence="9" id="KW-1185">Reference proteome</keyword>
<dbReference type="Proteomes" id="UP000601435">
    <property type="component" value="Unassembled WGS sequence"/>
</dbReference>
<accession>A0A813AEP8</accession>
<feature type="domain" description="C3H1-type" evidence="7">
    <location>
        <begin position="40"/>
        <end position="68"/>
    </location>
</feature>
<dbReference type="SUPFAM" id="SSF90229">
    <property type="entry name" value="CCCH zinc finger"/>
    <property type="match status" value="2"/>
</dbReference>
<evidence type="ECO:0000313" key="9">
    <source>
        <dbReference type="Proteomes" id="UP000601435"/>
    </source>
</evidence>
<proteinExistence type="predicted"/>
<dbReference type="Gene3D" id="4.10.1000.10">
    <property type="entry name" value="Zinc finger, CCCH-type"/>
    <property type="match status" value="1"/>
</dbReference>
<dbReference type="EMBL" id="CAJNJA010058697">
    <property type="protein sequence ID" value="CAE7865339.1"/>
    <property type="molecule type" value="Genomic_DNA"/>
</dbReference>
<organism evidence="8 9">
    <name type="scientific">Symbiodinium necroappetens</name>
    <dbReference type="NCBI Taxonomy" id="1628268"/>
    <lineage>
        <taxon>Eukaryota</taxon>
        <taxon>Sar</taxon>
        <taxon>Alveolata</taxon>
        <taxon>Dinophyceae</taxon>
        <taxon>Suessiales</taxon>
        <taxon>Symbiodiniaceae</taxon>
        <taxon>Symbiodinium</taxon>
    </lineage>
</organism>
<dbReference type="InterPro" id="IPR045877">
    <property type="entry name" value="ZFP36-like"/>
</dbReference>
<dbReference type="Pfam" id="PF00642">
    <property type="entry name" value="zf-CCCH"/>
    <property type="match status" value="1"/>
</dbReference>
<evidence type="ECO:0000256" key="1">
    <source>
        <dbReference type="ARBA" id="ARBA00022723"/>
    </source>
</evidence>
<dbReference type="InterPro" id="IPR000571">
    <property type="entry name" value="Znf_CCCH"/>
</dbReference>
<keyword evidence="3 5" id="KW-0863">Zinc-finger</keyword>
<dbReference type="PROSITE" id="PS50103">
    <property type="entry name" value="ZF_C3H1"/>
    <property type="match status" value="2"/>
</dbReference>
<evidence type="ECO:0000313" key="8">
    <source>
        <dbReference type="EMBL" id="CAE7865339.1"/>
    </source>
</evidence>
<evidence type="ECO:0000256" key="5">
    <source>
        <dbReference type="PROSITE-ProRule" id="PRU00723"/>
    </source>
</evidence>
<keyword evidence="1 5" id="KW-0479">Metal-binding</keyword>
<feature type="zinc finger region" description="C3H1-type" evidence="5">
    <location>
        <begin position="11"/>
        <end position="37"/>
    </location>
</feature>
<dbReference type="InterPro" id="IPR036855">
    <property type="entry name" value="Znf_CCCH_sf"/>
</dbReference>
<dbReference type="PANTHER" id="PTHR12547:SF18">
    <property type="entry name" value="PROTEIN TIS11"/>
    <property type="match status" value="1"/>
</dbReference>
<protein>
    <recommendedName>
        <fullName evidence="7">C3H1-type domain-containing protein</fullName>
    </recommendedName>
</protein>
<evidence type="ECO:0000256" key="3">
    <source>
        <dbReference type="ARBA" id="ARBA00022771"/>
    </source>
</evidence>
<evidence type="ECO:0000256" key="4">
    <source>
        <dbReference type="ARBA" id="ARBA00022833"/>
    </source>
</evidence>
<dbReference type="SMART" id="SM00356">
    <property type="entry name" value="ZnF_C3H1"/>
    <property type="match status" value="2"/>
</dbReference>
<evidence type="ECO:0000256" key="6">
    <source>
        <dbReference type="SAM" id="MobiDB-lite"/>
    </source>
</evidence>
<feature type="compositionally biased region" description="Basic and acidic residues" evidence="6">
    <location>
        <begin position="157"/>
        <end position="167"/>
    </location>
</feature>
<dbReference type="OrthoDB" id="411372at2759"/>
<name>A0A813AEP8_9DINO</name>
<feature type="domain" description="C3H1-type" evidence="7">
    <location>
        <begin position="11"/>
        <end position="37"/>
    </location>
</feature>
<feature type="zinc finger region" description="C3H1-type" evidence="5">
    <location>
        <begin position="40"/>
        <end position="68"/>
    </location>
</feature>
<feature type="region of interest" description="Disordered" evidence="6">
    <location>
        <begin position="136"/>
        <end position="175"/>
    </location>
</feature>
<dbReference type="PANTHER" id="PTHR12547">
    <property type="entry name" value="CCCH ZINC FINGER/TIS11-RELATED"/>
    <property type="match status" value="1"/>
</dbReference>
<dbReference type="GO" id="GO:0008270">
    <property type="term" value="F:zinc ion binding"/>
    <property type="evidence" value="ECO:0007669"/>
    <property type="project" value="UniProtKB-KW"/>
</dbReference>
<keyword evidence="4 5" id="KW-0862">Zinc</keyword>
<dbReference type="AlphaFoldDB" id="A0A813AEP8"/>
<keyword evidence="2" id="KW-0677">Repeat</keyword>
<dbReference type="GO" id="GO:0003729">
    <property type="term" value="F:mRNA binding"/>
    <property type="evidence" value="ECO:0007669"/>
    <property type="project" value="InterPro"/>
</dbReference>